<organism evidence="5 6">
    <name type="scientific">Devosia ginsengisoli</name>
    <dbReference type="NCBI Taxonomy" id="400770"/>
    <lineage>
        <taxon>Bacteria</taxon>
        <taxon>Pseudomonadati</taxon>
        <taxon>Pseudomonadota</taxon>
        <taxon>Alphaproteobacteria</taxon>
        <taxon>Hyphomicrobiales</taxon>
        <taxon>Devosiaceae</taxon>
        <taxon>Devosia</taxon>
    </lineage>
</organism>
<dbReference type="AlphaFoldDB" id="A0A5B8LXY8"/>
<sequence length="373" mass="40431">MSETTTASADSYALTDAPKGVAVAPDLPYQPRDPQAYRPRIALIGAGGITFAHLGAYRQAGYDIVAICDQDIERARNRRDEFYPEAAITTDVDDILGRDDIAVVDIATHPAARVSLIERALDARKHVLSQKPFVLDLDVGEALVERADRNGVKLAVNQNGRWAPHFGYMREAVRAGVVGEVQSVHLGVHWDHTWTKGTPFEDIDDLVFYDFAIHWFDFLASLIGDRATNVFATRAHAAGQQMRPPMLAQALVEFEGGQCSLAFDAHARFGPLDTTYISGTEGSLVSQGPNLGSQAVTLYTAEGEAHPLLQGAWFNDGFHGAMGELLCAIEEDREPINGARGNLLSLQLCFAAIASSHSKAPVRPGTVRKLSVA</sequence>
<dbReference type="Gene3D" id="3.40.50.720">
    <property type="entry name" value="NAD(P)-binding Rossmann-like Domain"/>
    <property type="match status" value="1"/>
</dbReference>
<evidence type="ECO:0000313" key="5">
    <source>
        <dbReference type="EMBL" id="QDZ12671.1"/>
    </source>
</evidence>
<evidence type="ECO:0000313" key="6">
    <source>
        <dbReference type="Proteomes" id="UP000315364"/>
    </source>
</evidence>
<feature type="domain" description="GFO/IDH/MocA-like oxidoreductase" evidence="4">
    <location>
        <begin position="168"/>
        <end position="285"/>
    </location>
</feature>
<dbReference type="PANTHER" id="PTHR43708">
    <property type="entry name" value="CONSERVED EXPRESSED OXIDOREDUCTASE (EUROFUNG)"/>
    <property type="match status" value="1"/>
</dbReference>
<dbReference type="KEGG" id="dea:FPZ08_19120"/>
<comment type="similarity">
    <text evidence="1">Belongs to the Gfo/Idh/MocA family.</text>
</comment>
<dbReference type="Gene3D" id="3.30.360.10">
    <property type="entry name" value="Dihydrodipicolinate Reductase, domain 2"/>
    <property type="match status" value="1"/>
</dbReference>
<dbReference type="Proteomes" id="UP000315364">
    <property type="component" value="Chromosome"/>
</dbReference>
<dbReference type="Pfam" id="PF01408">
    <property type="entry name" value="GFO_IDH_MocA"/>
    <property type="match status" value="1"/>
</dbReference>
<dbReference type="InterPro" id="IPR055170">
    <property type="entry name" value="GFO_IDH_MocA-like_dom"/>
</dbReference>
<dbReference type="SUPFAM" id="SSF55347">
    <property type="entry name" value="Glyceraldehyde-3-phosphate dehydrogenase-like, C-terminal domain"/>
    <property type="match status" value="1"/>
</dbReference>
<evidence type="ECO:0000256" key="2">
    <source>
        <dbReference type="ARBA" id="ARBA00023002"/>
    </source>
</evidence>
<dbReference type="InterPro" id="IPR036291">
    <property type="entry name" value="NAD(P)-bd_dom_sf"/>
</dbReference>
<protein>
    <submittedName>
        <fullName evidence="5">Gfo/Idh/MocA family oxidoreductase</fullName>
    </submittedName>
</protein>
<dbReference type="EMBL" id="CP042304">
    <property type="protein sequence ID" value="QDZ12671.1"/>
    <property type="molecule type" value="Genomic_DNA"/>
</dbReference>
<dbReference type="GO" id="GO:0016491">
    <property type="term" value="F:oxidoreductase activity"/>
    <property type="evidence" value="ECO:0007669"/>
    <property type="project" value="UniProtKB-KW"/>
</dbReference>
<dbReference type="GO" id="GO:0000166">
    <property type="term" value="F:nucleotide binding"/>
    <property type="evidence" value="ECO:0007669"/>
    <property type="project" value="InterPro"/>
</dbReference>
<accession>A0A5B8LXY8</accession>
<evidence type="ECO:0000256" key="1">
    <source>
        <dbReference type="ARBA" id="ARBA00010928"/>
    </source>
</evidence>
<evidence type="ECO:0000259" key="4">
    <source>
        <dbReference type="Pfam" id="PF22725"/>
    </source>
</evidence>
<name>A0A5B8LXY8_9HYPH</name>
<keyword evidence="6" id="KW-1185">Reference proteome</keyword>
<gene>
    <name evidence="5" type="ORF">FPZ08_19120</name>
</gene>
<dbReference type="InterPro" id="IPR051317">
    <property type="entry name" value="Gfo/Idh/MocA_oxidoreduct"/>
</dbReference>
<dbReference type="RefSeq" id="WP_146291908.1">
    <property type="nucleotide sequence ID" value="NZ_CP042304.1"/>
</dbReference>
<reference evidence="5 6" key="1">
    <citation type="submission" date="2019-07" db="EMBL/GenBank/DDBJ databases">
        <title>Full genome sequence of Devosia sp. Gsoil 520.</title>
        <authorList>
            <person name="Im W.-T."/>
        </authorList>
    </citation>
    <scope>NUCLEOTIDE SEQUENCE [LARGE SCALE GENOMIC DNA]</scope>
    <source>
        <strain evidence="5 6">Gsoil 520</strain>
    </source>
</reference>
<dbReference type="PANTHER" id="PTHR43708:SF5">
    <property type="entry name" value="CONSERVED EXPRESSED OXIDOREDUCTASE (EUROFUNG)-RELATED"/>
    <property type="match status" value="1"/>
</dbReference>
<proteinExistence type="inferred from homology"/>
<evidence type="ECO:0000259" key="3">
    <source>
        <dbReference type="Pfam" id="PF01408"/>
    </source>
</evidence>
<dbReference type="Pfam" id="PF22725">
    <property type="entry name" value="GFO_IDH_MocA_C3"/>
    <property type="match status" value="1"/>
</dbReference>
<dbReference type="OrthoDB" id="9792935at2"/>
<feature type="domain" description="Gfo/Idh/MocA-like oxidoreductase N-terminal" evidence="3">
    <location>
        <begin position="40"/>
        <end position="157"/>
    </location>
</feature>
<dbReference type="SUPFAM" id="SSF51735">
    <property type="entry name" value="NAD(P)-binding Rossmann-fold domains"/>
    <property type="match status" value="1"/>
</dbReference>
<dbReference type="InterPro" id="IPR000683">
    <property type="entry name" value="Gfo/Idh/MocA-like_OxRdtase_N"/>
</dbReference>
<keyword evidence="2" id="KW-0560">Oxidoreductase</keyword>